<comment type="subcellular location">
    <subcellularLocation>
        <location evidence="1 11">Cytoplasm</location>
    </subcellularLocation>
</comment>
<evidence type="ECO:0000256" key="5">
    <source>
        <dbReference type="ARBA" id="ARBA00022598"/>
    </source>
</evidence>
<dbReference type="FunFam" id="3.40.50.620:FF:000030">
    <property type="entry name" value="Arginine--tRNA ligase"/>
    <property type="match status" value="1"/>
</dbReference>
<keyword evidence="16" id="KW-1185">Reference proteome</keyword>
<organism evidence="15 16">
    <name type="scientific">Psittacicella hinzii</name>
    <dbReference type="NCBI Taxonomy" id="2028575"/>
    <lineage>
        <taxon>Bacteria</taxon>
        <taxon>Pseudomonadati</taxon>
        <taxon>Pseudomonadota</taxon>
        <taxon>Gammaproteobacteria</taxon>
        <taxon>Pasteurellales</taxon>
        <taxon>Psittacicellaceae</taxon>
        <taxon>Psittacicella</taxon>
    </lineage>
</organism>
<keyword evidence="5 11" id="KW-0436">Ligase</keyword>
<evidence type="ECO:0000256" key="6">
    <source>
        <dbReference type="ARBA" id="ARBA00022741"/>
    </source>
</evidence>
<keyword evidence="4 11" id="KW-0963">Cytoplasm</keyword>
<dbReference type="InterPro" id="IPR035684">
    <property type="entry name" value="ArgRS_core"/>
</dbReference>
<dbReference type="InterPro" id="IPR036695">
    <property type="entry name" value="Arg-tRNA-synth_N_sf"/>
</dbReference>
<evidence type="ECO:0000256" key="9">
    <source>
        <dbReference type="ARBA" id="ARBA00023146"/>
    </source>
</evidence>
<evidence type="ECO:0000256" key="3">
    <source>
        <dbReference type="ARBA" id="ARBA00011245"/>
    </source>
</evidence>
<evidence type="ECO:0000256" key="7">
    <source>
        <dbReference type="ARBA" id="ARBA00022840"/>
    </source>
</evidence>
<feature type="domain" description="Arginyl tRNA synthetase N-terminal" evidence="14">
    <location>
        <begin position="12"/>
        <end position="102"/>
    </location>
</feature>
<evidence type="ECO:0000256" key="8">
    <source>
        <dbReference type="ARBA" id="ARBA00022917"/>
    </source>
</evidence>
<feature type="domain" description="DALR anticodon binding" evidence="13">
    <location>
        <begin position="475"/>
        <end position="588"/>
    </location>
</feature>
<dbReference type="OrthoDB" id="9803211at2"/>
<dbReference type="PANTHER" id="PTHR11956">
    <property type="entry name" value="ARGINYL-TRNA SYNTHETASE"/>
    <property type="match status" value="1"/>
</dbReference>
<evidence type="ECO:0000256" key="11">
    <source>
        <dbReference type="HAMAP-Rule" id="MF_00123"/>
    </source>
</evidence>
<comment type="similarity">
    <text evidence="2 11 12">Belongs to the class-I aminoacyl-tRNA synthetase family.</text>
</comment>
<dbReference type="PROSITE" id="PS00178">
    <property type="entry name" value="AA_TRNA_LIGASE_I"/>
    <property type="match status" value="1"/>
</dbReference>
<evidence type="ECO:0000256" key="1">
    <source>
        <dbReference type="ARBA" id="ARBA00004496"/>
    </source>
</evidence>
<keyword evidence="9 11" id="KW-0030">Aminoacyl-tRNA synthetase</keyword>
<dbReference type="Gene3D" id="3.30.1360.70">
    <property type="entry name" value="Arginyl tRNA synthetase N-terminal domain"/>
    <property type="match status" value="1"/>
</dbReference>
<sequence length="588" mass="65625">MTPFILREYLENIITSSLNEFIRSHANADKLDAGTIYPAIIKTTKAAQFGDYQVNGILPLAKTLGVVPRDLAQEFATFFAAKHALEFAKVEVAGPGFINLFLNDAWLAKLTPGIANLGTSLKTSTPRTIVVDYSAPNIAKEMHVGHLRTTIIGDSLVRVLEFFGHKVIKANHIGDWGTQFGMLMAYMEEVEKDPAAANVSIHDLDGFYRAAKARFDADEAFQTYARSLVVKLQAGDEHYLAKWRQLVDITMSQNNRTYKRLGVLLTDDDIMGESLYNPYLPGVVQDALDQGVATVDQGAVVAHLSEFKNKDGEDLGVILRKSDGGYLYATTDLAAMKFRVEHFKAQQIIYCTDSRQANHFAQIEIIARRLGYVPESTTITHAGFGMMLGTDGKPFKSRSGSVVRLGDLLDEAVERTTNLLNERNSDVTGDERQALVEALAYGAVKYADLSKNRATDYIFDWDRMISFEGNTAPYMQYSYARIRSILRRFALPADPQVQITNEHERNLVLKLQEFADVLTKVENQLMPHLICAYLYELSSTFNSFYEHVNVAKTEDAALQASRINLINYTAQVIALGLDLLGIKVVERM</sequence>
<feature type="short sequence motif" description="'HIGH' region" evidence="11">
    <location>
        <begin position="136"/>
        <end position="146"/>
    </location>
</feature>
<dbReference type="PANTHER" id="PTHR11956:SF5">
    <property type="entry name" value="ARGININE--TRNA LIGASE, CYTOPLASMIC"/>
    <property type="match status" value="1"/>
</dbReference>
<name>A0A3A1YBP8_9GAMM</name>
<evidence type="ECO:0000256" key="4">
    <source>
        <dbReference type="ARBA" id="ARBA00022490"/>
    </source>
</evidence>
<evidence type="ECO:0000313" key="15">
    <source>
        <dbReference type="EMBL" id="RIY34991.1"/>
    </source>
</evidence>
<dbReference type="Gene3D" id="1.10.730.10">
    <property type="entry name" value="Isoleucyl-tRNA Synthetase, Domain 1"/>
    <property type="match status" value="1"/>
</dbReference>
<dbReference type="CDD" id="cd07956">
    <property type="entry name" value="Anticodon_Ia_Arg"/>
    <property type="match status" value="1"/>
</dbReference>
<keyword evidence="8 11" id="KW-0648">Protein biosynthesis</keyword>
<dbReference type="EC" id="6.1.1.19" evidence="11"/>
<proteinExistence type="inferred from homology"/>
<dbReference type="SUPFAM" id="SSF55190">
    <property type="entry name" value="Arginyl-tRNA synthetase (ArgRS), N-terminal 'additional' domain"/>
    <property type="match status" value="1"/>
</dbReference>
<evidence type="ECO:0000256" key="12">
    <source>
        <dbReference type="RuleBase" id="RU363038"/>
    </source>
</evidence>
<dbReference type="EMBL" id="NRJG01000158">
    <property type="protein sequence ID" value="RIY34991.1"/>
    <property type="molecule type" value="Genomic_DNA"/>
</dbReference>
<dbReference type="FunFam" id="1.10.730.10:FF:000006">
    <property type="entry name" value="Arginyl-tRNA synthetase 2, mitochondrial"/>
    <property type="match status" value="1"/>
</dbReference>
<dbReference type="AlphaFoldDB" id="A0A3A1YBP8"/>
<dbReference type="CDD" id="cd00671">
    <property type="entry name" value="ArgRS_core"/>
    <property type="match status" value="1"/>
</dbReference>
<comment type="catalytic activity">
    <reaction evidence="10 11">
        <text>tRNA(Arg) + L-arginine + ATP = L-arginyl-tRNA(Arg) + AMP + diphosphate</text>
        <dbReference type="Rhea" id="RHEA:20301"/>
        <dbReference type="Rhea" id="RHEA-COMP:9658"/>
        <dbReference type="Rhea" id="RHEA-COMP:9673"/>
        <dbReference type="ChEBI" id="CHEBI:30616"/>
        <dbReference type="ChEBI" id="CHEBI:32682"/>
        <dbReference type="ChEBI" id="CHEBI:33019"/>
        <dbReference type="ChEBI" id="CHEBI:78442"/>
        <dbReference type="ChEBI" id="CHEBI:78513"/>
        <dbReference type="ChEBI" id="CHEBI:456215"/>
        <dbReference type="EC" id="6.1.1.19"/>
    </reaction>
</comment>
<dbReference type="InterPro" id="IPR014729">
    <property type="entry name" value="Rossmann-like_a/b/a_fold"/>
</dbReference>
<dbReference type="SUPFAM" id="SSF52374">
    <property type="entry name" value="Nucleotidylyl transferase"/>
    <property type="match status" value="1"/>
</dbReference>
<dbReference type="RefSeq" id="WP_119532456.1">
    <property type="nucleotide sequence ID" value="NZ_JBHSSP010000001.1"/>
</dbReference>
<dbReference type="InterPro" id="IPR001278">
    <property type="entry name" value="Arg-tRNA-ligase"/>
</dbReference>
<comment type="subunit">
    <text evidence="3 11">Monomer.</text>
</comment>
<reference evidence="15 16" key="1">
    <citation type="submission" date="2017-08" db="EMBL/GenBank/DDBJ databases">
        <title>Reclassification of Bisgaard taxon 37 and 44.</title>
        <authorList>
            <person name="Christensen H."/>
        </authorList>
    </citation>
    <scope>NUCLEOTIDE SEQUENCE [LARGE SCALE GENOMIC DNA]</scope>
    <source>
        <strain evidence="15 16">111</strain>
    </source>
</reference>
<evidence type="ECO:0000259" key="13">
    <source>
        <dbReference type="SMART" id="SM00836"/>
    </source>
</evidence>
<dbReference type="InterPro" id="IPR005148">
    <property type="entry name" value="Arg-tRNA-synth_N"/>
</dbReference>
<accession>A0A3A1YBP8</accession>
<evidence type="ECO:0000256" key="10">
    <source>
        <dbReference type="ARBA" id="ARBA00049339"/>
    </source>
</evidence>
<keyword evidence="7 11" id="KW-0067">ATP-binding</keyword>
<dbReference type="SMART" id="SM00836">
    <property type="entry name" value="DALR_1"/>
    <property type="match status" value="1"/>
</dbReference>
<comment type="caution">
    <text evidence="15">The sequence shown here is derived from an EMBL/GenBank/DDBJ whole genome shotgun (WGS) entry which is preliminary data.</text>
</comment>
<dbReference type="Pfam" id="PF00750">
    <property type="entry name" value="tRNA-synt_1d"/>
    <property type="match status" value="1"/>
</dbReference>
<evidence type="ECO:0000259" key="14">
    <source>
        <dbReference type="SMART" id="SM01016"/>
    </source>
</evidence>
<dbReference type="SMART" id="SM01016">
    <property type="entry name" value="Arg_tRNA_synt_N"/>
    <property type="match status" value="1"/>
</dbReference>
<dbReference type="InterPro" id="IPR009080">
    <property type="entry name" value="tRNAsynth_Ia_anticodon-bd"/>
</dbReference>
<gene>
    <name evidence="11" type="primary">argS</name>
    <name evidence="15" type="ORF">CKF58_07260</name>
</gene>
<protein>
    <recommendedName>
        <fullName evidence="11">Arginine--tRNA ligase</fullName>
        <ecNumber evidence="11">6.1.1.19</ecNumber>
    </recommendedName>
    <alternativeName>
        <fullName evidence="11">Arginyl-tRNA synthetase</fullName>
        <shortName evidence="11">ArgRS</shortName>
    </alternativeName>
</protein>
<dbReference type="InterPro" id="IPR001412">
    <property type="entry name" value="aa-tRNA-synth_I_CS"/>
</dbReference>
<dbReference type="HAMAP" id="MF_00123">
    <property type="entry name" value="Arg_tRNA_synth"/>
    <property type="match status" value="1"/>
</dbReference>
<evidence type="ECO:0000256" key="2">
    <source>
        <dbReference type="ARBA" id="ARBA00005594"/>
    </source>
</evidence>
<dbReference type="GO" id="GO:0005524">
    <property type="term" value="F:ATP binding"/>
    <property type="evidence" value="ECO:0007669"/>
    <property type="project" value="UniProtKB-UniRule"/>
</dbReference>
<keyword evidence="6 11" id="KW-0547">Nucleotide-binding</keyword>
<dbReference type="GO" id="GO:0006420">
    <property type="term" value="P:arginyl-tRNA aminoacylation"/>
    <property type="evidence" value="ECO:0007669"/>
    <property type="project" value="UniProtKB-UniRule"/>
</dbReference>
<dbReference type="Pfam" id="PF05746">
    <property type="entry name" value="DALR_1"/>
    <property type="match status" value="1"/>
</dbReference>
<dbReference type="Proteomes" id="UP000265916">
    <property type="component" value="Unassembled WGS sequence"/>
</dbReference>
<dbReference type="InterPro" id="IPR008909">
    <property type="entry name" value="DALR_anticod-bd"/>
</dbReference>
<evidence type="ECO:0000313" key="16">
    <source>
        <dbReference type="Proteomes" id="UP000265916"/>
    </source>
</evidence>
<dbReference type="PRINTS" id="PR01038">
    <property type="entry name" value="TRNASYNTHARG"/>
</dbReference>
<dbReference type="SUPFAM" id="SSF47323">
    <property type="entry name" value="Anticodon-binding domain of a subclass of class I aminoacyl-tRNA synthetases"/>
    <property type="match status" value="1"/>
</dbReference>
<dbReference type="GO" id="GO:0004814">
    <property type="term" value="F:arginine-tRNA ligase activity"/>
    <property type="evidence" value="ECO:0007669"/>
    <property type="project" value="UniProtKB-UniRule"/>
</dbReference>
<dbReference type="NCBIfam" id="TIGR00456">
    <property type="entry name" value="argS"/>
    <property type="match status" value="1"/>
</dbReference>
<dbReference type="GO" id="GO:0005737">
    <property type="term" value="C:cytoplasm"/>
    <property type="evidence" value="ECO:0007669"/>
    <property type="project" value="UniProtKB-SubCell"/>
</dbReference>
<dbReference type="Gene3D" id="3.40.50.620">
    <property type="entry name" value="HUPs"/>
    <property type="match status" value="1"/>
</dbReference>
<dbReference type="Pfam" id="PF03485">
    <property type="entry name" value="Arg_tRNA_synt_N"/>
    <property type="match status" value="1"/>
</dbReference>